<dbReference type="SUPFAM" id="SSF48264">
    <property type="entry name" value="Cytochrome P450"/>
    <property type="match status" value="1"/>
</dbReference>
<dbReference type="PRINTS" id="PR00463">
    <property type="entry name" value="EP450I"/>
</dbReference>
<dbReference type="InParanoid" id="G2QGE5"/>
<dbReference type="InterPro" id="IPR036396">
    <property type="entry name" value="Cyt_P450_sf"/>
</dbReference>
<dbReference type="EMBL" id="CP003005">
    <property type="protein sequence ID" value="AEO58559.1"/>
    <property type="molecule type" value="Genomic_DNA"/>
</dbReference>
<dbReference type="Gene3D" id="1.10.630.10">
    <property type="entry name" value="Cytochrome P450"/>
    <property type="match status" value="1"/>
</dbReference>
<dbReference type="VEuPathDB" id="FungiDB:MYCTH_2063204"/>
<evidence type="ECO:0000256" key="1">
    <source>
        <dbReference type="ARBA" id="ARBA00010617"/>
    </source>
</evidence>
<dbReference type="PANTHER" id="PTHR24305:SF166">
    <property type="entry name" value="CYTOCHROME P450 12A4, MITOCHONDRIAL-RELATED"/>
    <property type="match status" value="1"/>
</dbReference>
<dbReference type="Pfam" id="PF00067">
    <property type="entry name" value="p450"/>
    <property type="match status" value="1"/>
</dbReference>
<evidence type="ECO:0008006" key="9">
    <source>
        <dbReference type="Google" id="ProtNLM"/>
    </source>
</evidence>
<dbReference type="Proteomes" id="UP000007322">
    <property type="component" value="Chromosome 4"/>
</dbReference>
<keyword evidence="3 5" id="KW-0479">Metal-binding</keyword>
<dbReference type="GO" id="GO:0020037">
    <property type="term" value="F:heme binding"/>
    <property type="evidence" value="ECO:0007669"/>
    <property type="project" value="InterPro"/>
</dbReference>
<reference evidence="7 8" key="1">
    <citation type="journal article" date="2011" name="Nat. Biotechnol.">
        <title>Comparative genomic analysis of the thermophilic biomass-degrading fungi Myceliophthora thermophila and Thielavia terrestris.</title>
        <authorList>
            <person name="Berka R.M."/>
            <person name="Grigoriev I.V."/>
            <person name="Otillar R."/>
            <person name="Salamov A."/>
            <person name="Grimwood J."/>
            <person name="Reid I."/>
            <person name="Ishmael N."/>
            <person name="John T."/>
            <person name="Darmond C."/>
            <person name="Moisan M.-C."/>
            <person name="Henrissat B."/>
            <person name="Coutinho P.M."/>
            <person name="Lombard V."/>
            <person name="Natvig D.O."/>
            <person name="Lindquist E."/>
            <person name="Schmutz J."/>
            <person name="Lucas S."/>
            <person name="Harris P."/>
            <person name="Powlowski J."/>
            <person name="Bellemare A."/>
            <person name="Taylor D."/>
            <person name="Butler G."/>
            <person name="de Vries R.P."/>
            <person name="Allijn I.E."/>
            <person name="van den Brink J."/>
            <person name="Ushinsky S."/>
            <person name="Storms R."/>
            <person name="Powell A.J."/>
            <person name="Paulsen I.T."/>
            <person name="Elbourne L.D.H."/>
            <person name="Baker S.E."/>
            <person name="Magnuson J."/>
            <person name="LaBoissiere S."/>
            <person name="Clutterbuck A.J."/>
            <person name="Martinez D."/>
            <person name="Wogulis M."/>
            <person name="de Leon A.L."/>
            <person name="Rey M.W."/>
            <person name="Tsang A."/>
        </authorList>
    </citation>
    <scope>NUCLEOTIDE SEQUENCE [LARGE SCALE GENOMIC DNA]</scope>
    <source>
        <strain evidence="8">ATCC 42464 / BCRC 31852 / DSM 1799</strain>
    </source>
</reference>
<feature type="transmembrane region" description="Helical" evidence="6">
    <location>
        <begin position="40"/>
        <end position="61"/>
    </location>
</feature>
<keyword evidence="8" id="KW-1185">Reference proteome</keyword>
<keyword evidence="4 5" id="KW-0408">Iron</keyword>
<evidence type="ECO:0000256" key="6">
    <source>
        <dbReference type="SAM" id="Phobius"/>
    </source>
</evidence>
<feature type="transmembrane region" description="Helical" evidence="6">
    <location>
        <begin position="264"/>
        <end position="283"/>
    </location>
</feature>
<dbReference type="AlphaFoldDB" id="G2QGE5"/>
<sequence length="555" mass="62412">MTVASQLFGFPSLTLAAAIEFLVAIRLFPDLVSSHGRLTLAAGAILVNYAFGLVFWAFLYPNFFSPLRRIRGPRAIVSAAYRALIVKEGPSGNLFLDLVRRYPDEDLIALDCFGRQILVAKPHLLADLLVHRCYDFAKPRRISAFLRRVLGDGLITVEEDQHKFIRKNTMPAFRARHITDLYPMMWSKAGILVRTLDRQIASASSAESKGSGSAVLELTSWAHKVTLDIIGVAGMGRALNVVEKPGDPLQELYEELLEPDREKIIFAALSLAFGFPVIRMFPWRMNNLFIYLTSSLENICRDLIKEKRKAIVENKDDHFDILSLLIKTGNFDDEVLKDQLLTFLAAGHETTASALTWSSYLLAKHQEYQKKLRDEVTEALGEKPLAGEPPDDLAGVLKQLPYLNGIMHETLRLYPTVPLTMREALRDTRLGDQAIPKGTEVVVSIWQVNRSAEIWGPDADRFRPERWINADDGKANRHGGARSNYDFLTFLQGPRSCIGQEFAKAEMRCLLAALVTSFSWDLAMDESKIVPRGVITIKPEHGMYLRMRPLHHSAA</sequence>
<dbReference type="GeneID" id="11510154"/>
<dbReference type="FunCoup" id="G2QGE5">
    <property type="interactions" value="1380"/>
</dbReference>
<dbReference type="KEGG" id="mtm:MYCTH_2063204"/>
<feature type="transmembrane region" description="Helical" evidence="6">
    <location>
        <begin position="7"/>
        <end position="28"/>
    </location>
</feature>
<keyword evidence="2 5" id="KW-0349">Heme</keyword>
<gene>
    <name evidence="7" type="ORF">MYCTH_2063204</name>
</gene>
<protein>
    <recommendedName>
        <fullName evidence="9">Cytochrome P450</fullName>
    </recommendedName>
</protein>
<dbReference type="eggNOG" id="KOG0157">
    <property type="taxonomic scope" value="Eukaryota"/>
</dbReference>
<dbReference type="InterPro" id="IPR050121">
    <property type="entry name" value="Cytochrome_P450_monoxygenase"/>
</dbReference>
<dbReference type="HOGENOM" id="CLU_001570_5_11_1"/>
<evidence type="ECO:0000256" key="2">
    <source>
        <dbReference type="ARBA" id="ARBA00022617"/>
    </source>
</evidence>
<dbReference type="PRINTS" id="PR00385">
    <property type="entry name" value="P450"/>
</dbReference>
<dbReference type="InterPro" id="IPR001128">
    <property type="entry name" value="Cyt_P450"/>
</dbReference>
<comment type="similarity">
    <text evidence="1">Belongs to the cytochrome P450 family.</text>
</comment>
<dbReference type="OrthoDB" id="1470350at2759"/>
<keyword evidence="6" id="KW-1133">Transmembrane helix</keyword>
<dbReference type="GO" id="GO:0016705">
    <property type="term" value="F:oxidoreductase activity, acting on paired donors, with incorporation or reduction of molecular oxygen"/>
    <property type="evidence" value="ECO:0007669"/>
    <property type="project" value="InterPro"/>
</dbReference>
<accession>G2QGE5</accession>
<dbReference type="PANTHER" id="PTHR24305">
    <property type="entry name" value="CYTOCHROME P450"/>
    <property type="match status" value="1"/>
</dbReference>
<comment type="cofactor">
    <cofactor evidence="5">
        <name>heme</name>
        <dbReference type="ChEBI" id="CHEBI:30413"/>
    </cofactor>
</comment>
<evidence type="ECO:0000313" key="7">
    <source>
        <dbReference type="EMBL" id="AEO58559.1"/>
    </source>
</evidence>
<organism evidence="7 8">
    <name type="scientific">Thermothelomyces thermophilus (strain ATCC 42464 / BCRC 31852 / DSM 1799)</name>
    <name type="common">Sporotrichum thermophile</name>
    <dbReference type="NCBI Taxonomy" id="573729"/>
    <lineage>
        <taxon>Eukaryota</taxon>
        <taxon>Fungi</taxon>
        <taxon>Dikarya</taxon>
        <taxon>Ascomycota</taxon>
        <taxon>Pezizomycotina</taxon>
        <taxon>Sordariomycetes</taxon>
        <taxon>Sordariomycetidae</taxon>
        <taxon>Sordariales</taxon>
        <taxon>Chaetomiaceae</taxon>
        <taxon>Thermothelomyces</taxon>
    </lineage>
</organism>
<feature type="binding site" description="axial binding residue" evidence="5">
    <location>
        <position position="497"/>
    </location>
    <ligand>
        <name>heme</name>
        <dbReference type="ChEBI" id="CHEBI:30413"/>
    </ligand>
    <ligandPart>
        <name>Fe</name>
        <dbReference type="ChEBI" id="CHEBI:18248"/>
    </ligandPart>
</feature>
<dbReference type="GO" id="GO:0004497">
    <property type="term" value="F:monooxygenase activity"/>
    <property type="evidence" value="ECO:0007669"/>
    <property type="project" value="InterPro"/>
</dbReference>
<name>G2QGE5_THET4</name>
<proteinExistence type="inferred from homology"/>
<evidence type="ECO:0000256" key="5">
    <source>
        <dbReference type="PIRSR" id="PIRSR602401-1"/>
    </source>
</evidence>
<dbReference type="OMA" id="ELYPMMW"/>
<keyword evidence="6" id="KW-0472">Membrane</keyword>
<keyword evidence="6" id="KW-0812">Transmembrane</keyword>
<dbReference type="CDD" id="cd11069">
    <property type="entry name" value="CYP_FUM15-like"/>
    <property type="match status" value="1"/>
</dbReference>
<dbReference type="GO" id="GO:0005506">
    <property type="term" value="F:iron ion binding"/>
    <property type="evidence" value="ECO:0007669"/>
    <property type="project" value="InterPro"/>
</dbReference>
<evidence type="ECO:0000313" key="8">
    <source>
        <dbReference type="Proteomes" id="UP000007322"/>
    </source>
</evidence>
<evidence type="ECO:0000256" key="3">
    <source>
        <dbReference type="ARBA" id="ARBA00022723"/>
    </source>
</evidence>
<dbReference type="RefSeq" id="XP_003663804.1">
    <property type="nucleotide sequence ID" value="XM_003663756.1"/>
</dbReference>
<dbReference type="InterPro" id="IPR002401">
    <property type="entry name" value="Cyt_P450_E_grp-I"/>
</dbReference>
<evidence type="ECO:0000256" key="4">
    <source>
        <dbReference type="ARBA" id="ARBA00023004"/>
    </source>
</evidence>